<sequence length="544" mass="61976">MDLIRLQNKLDDILDLAGSMTRIMTEQPVDSPHSKYVPHSFNLASRKRPHSAYQPRPEPKPPRPHLESPYCLPTFDGSSDPYYFRECVRQLEDYFDSCHILESHQVSIAKSHLKVRALQFWMRLKDHKESREVVQLNLLPDLNLDLTNPESLNLRVILKLDPIEDIHMNSEDNKLNLNNVEPDWKNEPPFVLLEYISKVEPLDLHLRECVLLDDSLGDPIIVGSQDPLSYYVPDPTIVPSFFVPISIKDPLCPNWITLLDYLAAPKRLSKTLAKTPNEKALVAKNIFIAPPTQAPSGLPRLRASTSCRPDFPRSLSGNSFSFSLLYQNSSQGKSGFMPPKPFKLLAAILQPAVRCFYKSPSTIPSSGSFFSLQNDSKISQIRYISIQIVPDDSNSSRDDLPFGRISYVRVQFSSLDDLLSGQISSRRIVPTLTEIEGKEIRYTITAEDIRRELKIEPFVILDSAPQIEEEKVQRAVVNETCPKCNNSQLEYYTKQLRSADEGQTVFYECPKCRHKIVRDDIEIIQADLYCSKYRPENSSGNRPG</sequence>
<evidence type="ECO:0000256" key="1">
    <source>
        <dbReference type="ARBA" id="ARBA00004604"/>
    </source>
</evidence>
<evidence type="ECO:0000256" key="2">
    <source>
        <dbReference type="ARBA" id="ARBA00018784"/>
    </source>
</evidence>
<reference evidence="11 12" key="1">
    <citation type="journal article" date="2016" name="Sci. Rep.">
        <title>The Dendrobium catenatum Lindl. genome sequence provides insights into polysaccharide synthase, floral development and adaptive evolution.</title>
        <authorList>
            <person name="Zhang G.Q."/>
            <person name="Xu Q."/>
            <person name="Bian C."/>
            <person name="Tsai W.C."/>
            <person name="Yeh C.M."/>
            <person name="Liu K.W."/>
            <person name="Yoshida K."/>
            <person name="Zhang L.S."/>
            <person name="Chang S.B."/>
            <person name="Chen F."/>
            <person name="Shi Y."/>
            <person name="Su Y.Y."/>
            <person name="Zhang Y.Q."/>
            <person name="Chen L.J."/>
            <person name="Yin Y."/>
            <person name="Lin M."/>
            <person name="Huang H."/>
            <person name="Deng H."/>
            <person name="Wang Z.W."/>
            <person name="Zhu S.L."/>
            <person name="Zhao X."/>
            <person name="Deng C."/>
            <person name="Niu S.C."/>
            <person name="Huang J."/>
            <person name="Wang M."/>
            <person name="Liu G.H."/>
            <person name="Yang H.J."/>
            <person name="Xiao X.J."/>
            <person name="Hsiao Y.Y."/>
            <person name="Wu W.L."/>
            <person name="Chen Y.Y."/>
            <person name="Mitsuda N."/>
            <person name="Ohme-Takagi M."/>
            <person name="Luo Y.B."/>
            <person name="Van de Peer Y."/>
            <person name="Liu Z.J."/>
        </authorList>
    </citation>
    <scope>NUCLEOTIDE SEQUENCE [LARGE SCALE GENOMIC DNA]</scope>
    <source>
        <tissue evidence="11">The whole plant</tissue>
    </source>
</reference>
<feature type="domain" description="TFIIS-type" evidence="10">
    <location>
        <begin position="477"/>
        <end position="517"/>
    </location>
</feature>
<evidence type="ECO:0000256" key="4">
    <source>
        <dbReference type="ARBA" id="ARBA00022723"/>
    </source>
</evidence>
<comment type="subcellular location">
    <subcellularLocation>
        <location evidence="1">Nucleus</location>
        <location evidence="1">Nucleolus</location>
    </subcellularLocation>
</comment>
<dbReference type="Proteomes" id="UP000233837">
    <property type="component" value="Unassembled WGS sequence"/>
</dbReference>
<evidence type="ECO:0000256" key="8">
    <source>
        <dbReference type="PROSITE-ProRule" id="PRU00472"/>
    </source>
</evidence>
<evidence type="ECO:0000313" key="12">
    <source>
        <dbReference type="Proteomes" id="UP000233837"/>
    </source>
</evidence>
<dbReference type="Pfam" id="PF01096">
    <property type="entry name" value="Zn_ribbon_TFIIS"/>
    <property type="match status" value="1"/>
</dbReference>
<keyword evidence="4" id="KW-0479">Metal-binding</keyword>
<dbReference type="STRING" id="906689.A0A2I0XDC8"/>
<keyword evidence="6" id="KW-0862">Zinc</keyword>
<keyword evidence="3" id="KW-0240">DNA-directed RNA polymerase</keyword>
<proteinExistence type="predicted"/>
<dbReference type="GO" id="GO:0008270">
    <property type="term" value="F:zinc ion binding"/>
    <property type="evidence" value="ECO:0007669"/>
    <property type="project" value="UniProtKB-KW"/>
</dbReference>
<dbReference type="InterPro" id="IPR012164">
    <property type="entry name" value="Rpa12/Rpb9/Rpc10/TFS"/>
</dbReference>
<dbReference type="InterPro" id="IPR034004">
    <property type="entry name" value="Zn_ribbon_RPA12_C"/>
</dbReference>
<feature type="compositionally biased region" description="Basic and acidic residues" evidence="9">
    <location>
        <begin position="57"/>
        <end position="66"/>
    </location>
</feature>
<dbReference type="GO" id="GO:0005736">
    <property type="term" value="C:RNA polymerase I complex"/>
    <property type="evidence" value="ECO:0007669"/>
    <property type="project" value="TreeGrafter"/>
</dbReference>
<keyword evidence="12" id="KW-1185">Reference proteome</keyword>
<evidence type="ECO:0000313" key="11">
    <source>
        <dbReference type="EMBL" id="PKU85909.1"/>
    </source>
</evidence>
<gene>
    <name evidence="11" type="ORF">MA16_Dca011840</name>
</gene>
<dbReference type="PANTHER" id="PTHR11239:SF14">
    <property type="entry name" value="DNA-DIRECTED RNA POLYMERASE I SUBUNIT RPA12"/>
    <property type="match status" value="1"/>
</dbReference>
<dbReference type="PANTHER" id="PTHR11239">
    <property type="entry name" value="DNA-DIRECTED RNA POLYMERASE"/>
    <property type="match status" value="1"/>
</dbReference>
<dbReference type="AlphaFoldDB" id="A0A2I0XDC8"/>
<dbReference type="GO" id="GO:0003676">
    <property type="term" value="F:nucleic acid binding"/>
    <property type="evidence" value="ECO:0007669"/>
    <property type="project" value="InterPro"/>
</dbReference>
<keyword evidence="3" id="KW-0804">Transcription</keyword>
<dbReference type="CDD" id="cd10507">
    <property type="entry name" value="Zn-ribbon_RPA12"/>
    <property type="match status" value="1"/>
</dbReference>
<evidence type="ECO:0000256" key="5">
    <source>
        <dbReference type="ARBA" id="ARBA00022771"/>
    </source>
</evidence>
<dbReference type="Gene3D" id="2.20.25.10">
    <property type="match status" value="1"/>
</dbReference>
<feature type="region of interest" description="Disordered" evidence="9">
    <location>
        <begin position="46"/>
        <end position="69"/>
    </location>
</feature>
<reference evidence="11 12" key="2">
    <citation type="journal article" date="2017" name="Nature">
        <title>The Apostasia genome and the evolution of orchids.</title>
        <authorList>
            <person name="Zhang G.Q."/>
            <person name="Liu K.W."/>
            <person name="Li Z."/>
            <person name="Lohaus R."/>
            <person name="Hsiao Y.Y."/>
            <person name="Niu S.C."/>
            <person name="Wang J.Y."/>
            <person name="Lin Y.C."/>
            <person name="Xu Q."/>
            <person name="Chen L.J."/>
            <person name="Yoshida K."/>
            <person name="Fujiwara S."/>
            <person name="Wang Z.W."/>
            <person name="Zhang Y.Q."/>
            <person name="Mitsuda N."/>
            <person name="Wang M."/>
            <person name="Liu G.H."/>
            <person name="Pecoraro L."/>
            <person name="Huang H.X."/>
            <person name="Xiao X.J."/>
            <person name="Lin M."/>
            <person name="Wu X.Y."/>
            <person name="Wu W.L."/>
            <person name="Chen Y.Y."/>
            <person name="Chang S.B."/>
            <person name="Sakamoto S."/>
            <person name="Ohme-Takagi M."/>
            <person name="Yagi M."/>
            <person name="Zeng S.J."/>
            <person name="Shen C.Y."/>
            <person name="Yeh C.M."/>
            <person name="Luo Y.B."/>
            <person name="Tsai W.C."/>
            <person name="Van de Peer Y."/>
            <person name="Liu Z.J."/>
        </authorList>
    </citation>
    <scope>NUCLEOTIDE SEQUENCE [LARGE SCALE GENOMIC DNA]</scope>
    <source>
        <tissue evidence="11">The whole plant</tissue>
    </source>
</reference>
<dbReference type="EMBL" id="KZ501955">
    <property type="protein sequence ID" value="PKU85909.1"/>
    <property type="molecule type" value="Genomic_DNA"/>
</dbReference>
<dbReference type="InterPro" id="IPR001222">
    <property type="entry name" value="Znf_TFIIS"/>
</dbReference>
<accession>A0A2I0XDC8</accession>
<evidence type="ECO:0000259" key="10">
    <source>
        <dbReference type="PROSITE" id="PS51133"/>
    </source>
</evidence>
<evidence type="ECO:0000256" key="3">
    <source>
        <dbReference type="ARBA" id="ARBA00022478"/>
    </source>
</evidence>
<evidence type="ECO:0000256" key="7">
    <source>
        <dbReference type="ARBA" id="ARBA00023242"/>
    </source>
</evidence>
<dbReference type="GO" id="GO:0003899">
    <property type="term" value="F:DNA-directed RNA polymerase activity"/>
    <property type="evidence" value="ECO:0007669"/>
    <property type="project" value="InterPro"/>
</dbReference>
<dbReference type="SMART" id="SM00440">
    <property type="entry name" value="ZnF_C2C2"/>
    <property type="match status" value="1"/>
</dbReference>
<evidence type="ECO:0000256" key="6">
    <source>
        <dbReference type="ARBA" id="ARBA00022833"/>
    </source>
</evidence>
<organism evidence="11 12">
    <name type="scientific">Dendrobium catenatum</name>
    <dbReference type="NCBI Taxonomy" id="906689"/>
    <lineage>
        <taxon>Eukaryota</taxon>
        <taxon>Viridiplantae</taxon>
        <taxon>Streptophyta</taxon>
        <taxon>Embryophyta</taxon>
        <taxon>Tracheophyta</taxon>
        <taxon>Spermatophyta</taxon>
        <taxon>Magnoliopsida</taxon>
        <taxon>Liliopsida</taxon>
        <taxon>Asparagales</taxon>
        <taxon>Orchidaceae</taxon>
        <taxon>Epidendroideae</taxon>
        <taxon>Malaxideae</taxon>
        <taxon>Dendrobiinae</taxon>
        <taxon>Dendrobium</taxon>
    </lineage>
</organism>
<keyword evidence="7" id="KW-0539">Nucleus</keyword>
<dbReference type="SUPFAM" id="SSF57783">
    <property type="entry name" value="Zinc beta-ribbon"/>
    <property type="match status" value="1"/>
</dbReference>
<dbReference type="GO" id="GO:0006363">
    <property type="term" value="P:termination of RNA polymerase I transcription"/>
    <property type="evidence" value="ECO:0007669"/>
    <property type="project" value="TreeGrafter"/>
</dbReference>
<evidence type="ECO:0000256" key="9">
    <source>
        <dbReference type="SAM" id="MobiDB-lite"/>
    </source>
</evidence>
<protein>
    <recommendedName>
        <fullName evidence="2">DNA-directed RNA polymerase I subunit RPA12</fullName>
    </recommendedName>
</protein>
<name>A0A2I0XDC8_9ASPA</name>
<dbReference type="PROSITE" id="PS51133">
    <property type="entry name" value="ZF_TFIIS_2"/>
    <property type="match status" value="1"/>
</dbReference>
<keyword evidence="5 8" id="KW-0863">Zinc-finger</keyword>